<sequence>MKHFPAAFLQEPPEGVTNLLPKLLVLNQPIANFAIFKRLWQRTEYRLCADGGANRLYDMLSGEADDQKSKYLPNIIHGDLDSLRDDVREYYSANGVSISRDSDQYSTDFKKAMNKFQSVSADKEQNIIVLCTLGGRVDQGLGLLHEMYREHKSNPDVRLWLFSECSVSFLLSRGINHISALTSSNFFTENVGIIPLFGPATITTTGLEWDVSDWPTSLGEQVSTSNHVVEDTVTIRTNAEVLFTIELSQQEDS</sequence>
<evidence type="ECO:0000313" key="2">
    <source>
        <dbReference type="Proteomes" id="UP001186974"/>
    </source>
</evidence>
<proteinExistence type="predicted"/>
<organism evidence="1 2">
    <name type="scientific">Coniosporium uncinatum</name>
    <dbReference type="NCBI Taxonomy" id="93489"/>
    <lineage>
        <taxon>Eukaryota</taxon>
        <taxon>Fungi</taxon>
        <taxon>Dikarya</taxon>
        <taxon>Ascomycota</taxon>
        <taxon>Pezizomycotina</taxon>
        <taxon>Dothideomycetes</taxon>
        <taxon>Dothideomycetes incertae sedis</taxon>
        <taxon>Coniosporium</taxon>
    </lineage>
</organism>
<comment type="caution">
    <text evidence="1">The sequence shown here is derived from an EMBL/GenBank/DDBJ whole genome shotgun (WGS) entry which is preliminary data.</text>
</comment>
<name>A0ACC3D0T8_9PEZI</name>
<evidence type="ECO:0000313" key="1">
    <source>
        <dbReference type="EMBL" id="KAK3060169.1"/>
    </source>
</evidence>
<keyword evidence="2" id="KW-1185">Reference proteome</keyword>
<gene>
    <name evidence="1" type="ORF">LTS18_009155</name>
</gene>
<dbReference type="Proteomes" id="UP001186974">
    <property type="component" value="Unassembled WGS sequence"/>
</dbReference>
<reference evidence="1" key="1">
    <citation type="submission" date="2024-09" db="EMBL/GenBank/DDBJ databases">
        <title>Black Yeasts Isolated from many extreme environments.</title>
        <authorList>
            <person name="Coleine C."/>
            <person name="Stajich J.E."/>
            <person name="Selbmann L."/>
        </authorList>
    </citation>
    <scope>NUCLEOTIDE SEQUENCE</scope>
    <source>
        <strain evidence="1">CCFEE 5737</strain>
    </source>
</reference>
<protein>
    <submittedName>
        <fullName evidence="1">Uncharacterized protein</fullName>
    </submittedName>
</protein>
<dbReference type="EMBL" id="JAWDJW010008801">
    <property type="protein sequence ID" value="KAK3060169.1"/>
    <property type="molecule type" value="Genomic_DNA"/>
</dbReference>
<accession>A0ACC3D0T8</accession>